<evidence type="ECO:0000313" key="6">
    <source>
        <dbReference type="EMBL" id="CAH0513372.1"/>
    </source>
</evidence>
<evidence type="ECO:0008006" key="8">
    <source>
        <dbReference type="Google" id="ProtNLM"/>
    </source>
</evidence>
<sequence length="310" mass="34791">MELTLIAINCILALGGAIVLYVGIYIRHAGWVDAIRGYWSNISDAVTALIVIGGVIIGLALLGSIAASCHWKFGICTYDIVMVLLLVLFVVVAIAAFILLNKADDWSEKTYPAESMEETVKRDFEKVYCFAQGEHICNEVMFNAALDMFAPEISTTNVSQFENVTGGVSMLCDDYLDDYSELENVCIACDTVREFNNYTMVFDWIHDHCPRTNETMTYCRELIIRTSTTDTTVGTAPYMQCRAEFLEFVENYSLYLGVGSVLVCLGALMVIIFVFCLSRREQLSRNHDELEDSHFTPPTEPIQCVQYVKV</sequence>
<gene>
    <name evidence="6" type="ORF">PBS001_LOCUS187</name>
</gene>
<proteinExistence type="predicted"/>
<dbReference type="InterPro" id="IPR018499">
    <property type="entry name" value="Tetraspanin/Peripherin"/>
</dbReference>
<feature type="transmembrane region" description="Helical" evidence="5">
    <location>
        <begin position="46"/>
        <end position="68"/>
    </location>
</feature>
<keyword evidence="2 5" id="KW-0812">Transmembrane</keyword>
<organism evidence="6 7">
    <name type="scientific">Peronospora belbahrii</name>
    <dbReference type="NCBI Taxonomy" id="622444"/>
    <lineage>
        <taxon>Eukaryota</taxon>
        <taxon>Sar</taxon>
        <taxon>Stramenopiles</taxon>
        <taxon>Oomycota</taxon>
        <taxon>Peronosporomycetes</taxon>
        <taxon>Peronosporales</taxon>
        <taxon>Peronosporaceae</taxon>
        <taxon>Peronospora</taxon>
    </lineage>
</organism>
<protein>
    <recommendedName>
        <fullName evidence="8">Tetraspanin</fullName>
    </recommendedName>
</protein>
<dbReference type="Pfam" id="PF00335">
    <property type="entry name" value="Tetraspanin"/>
    <property type="match status" value="1"/>
</dbReference>
<feature type="transmembrane region" description="Helical" evidence="5">
    <location>
        <begin position="7"/>
        <end position="26"/>
    </location>
</feature>
<evidence type="ECO:0000313" key="7">
    <source>
        <dbReference type="Proteomes" id="UP001158986"/>
    </source>
</evidence>
<accession>A0ABN8CK74</accession>
<dbReference type="Proteomes" id="UP001158986">
    <property type="component" value="Unassembled WGS sequence"/>
</dbReference>
<dbReference type="EMBL" id="CAKLCB010000010">
    <property type="protein sequence ID" value="CAH0513372.1"/>
    <property type="molecule type" value="Genomic_DNA"/>
</dbReference>
<comment type="subcellular location">
    <subcellularLocation>
        <location evidence="1">Membrane</location>
        <topology evidence="1">Multi-pass membrane protein</topology>
    </subcellularLocation>
</comment>
<keyword evidence="3 5" id="KW-1133">Transmembrane helix</keyword>
<reference evidence="6 7" key="1">
    <citation type="submission" date="2021-11" db="EMBL/GenBank/DDBJ databases">
        <authorList>
            <person name="Islam A."/>
            <person name="Islam S."/>
            <person name="Flora M.S."/>
            <person name="Rahman M."/>
            <person name="Ziaur R.M."/>
            <person name="Epstein J.H."/>
            <person name="Hassan M."/>
            <person name="Klassen M."/>
            <person name="Woodard K."/>
            <person name="Webb A."/>
            <person name="Webby R.J."/>
            <person name="El Zowalaty M.E."/>
        </authorList>
    </citation>
    <scope>NUCLEOTIDE SEQUENCE [LARGE SCALE GENOMIC DNA]</scope>
    <source>
        <strain evidence="6">Pbs1</strain>
    </source>
</reference>
<keyword evidence="4 5" id="KW-0472">Membrane</keyword>
<name>A0ABN8CK74_9STRA</name>
<comment type="caution">
    <text evidence="6">The sequence shown here is derived from an EMBL/GenBank/DDBJ whole genome shotgun (WGS) entry which is preliminary data.</text>
</comment>
<evidence type="ECO:0000256" key="3">
    <source>
        <dbReference type="ARBA" id="ARBA00022989"/>
    </source>
</evidence>
<feature type="transmembrane region" description="Helical" evidence="5">
    <location>
        <begin position="80"/>
        <end position="100"/>
    </location>
</feature>
<evidence type="ECO:0000256" key="2">
    <source>
        <dbReference type="ARBA" id="ARBA00022692"/>
    </source>
</evidence>
<feature type="transmembrane region" description="Helical" evidence="5">
    <location>
        <begin position="254"/>
        <end position="277"/>
    </location>
</feature>
<evidence type="ECO:0000256" key="1">
    <source>
        <dbReference type="ARBA" id="ARBA00004141"/>
    </source>
</evidence>
<evidence type="ECO:0000256" key="4">
    <source>
        <dbReference type="ARBA" id="ARBA00023136"/>
    </source>
</evidence>
<keyword evidence="7" id="KW-1185">Reference proteome</keyword>
<evidence type="ECO:0000256" key="5">
    <source>
        <dbReference type="SAM" id="Phobius"/>
    </source>
</evidence>
<dbReference type="PRINTS" id="PR00259">
    <property type="entry name" value="TMFOUR"/>
</dbReference>